<protein>
    <submittedName>
        <fullName evidence="2">Uncharacterized protein</fullName>
    </submittedName>
</protein>
<evidence type="ECO:0000256" key="1">
    <source>
        <dbReference type="SAM" id="Phobius"/>
    </source>
</evidence>
<keyword evidence="1" id="KW-0812">Transmembrane</keyword>
<proteinExistence type="predicted"/>
<sequence length="84" mass="9828">MFGDSKQKENFDNKNWLLITHDHSKSYDHMINQILQKLSAKEWKNITILVQVDIVNVVIVVAVVVVHHGIHIVMFKLRYRCEAS</sequence>
<organism evidence="2 3">
    <name type="scientific">Octopus vulgaris</name>
    <name type="common">Common octopus</name>
    <dbReference type="NCBI Taxonomy" id="6645"/>
    <lineage>
        <taxon>Eukaryota</taxon>
        <taxon>Metazoa</taxon>
        <taxon>Spiralia</taxon>
        <taxon>Lophotrochozoa</taxon>
        <taxon>Mollusca</taxon>
        <taxon>Cephalopoda</taxon>
        <taxon>Coleoidea</taxon>
        <taxon>Octopodiformes</taxon>
        <taxon>Octopoda</taxon>
        <taxon>Incirrata</taxon>
        <taxon>Octopodidae</taxon>
        <taxon>Octopus</taxon>
    </lineage>
</organism>
<evidence type="ECO:0000313" key="2">
    <source>
        <dbReference type="EMBL" id="CAI9737589.1"/>
    </source>
</evidence>
<gene>
    <name evidence="2" type="ORF">OCTVUL_1B016013</name>
</gene>
<feature type="transmembrane region" description="Helical" evidence="1">
    <location>
        <begin position="48"/>
        <end position="70"/>
    </location>
</feature>
<dbReference type="Proteomes" id="UP001162480">
    <property type="component" value="Chromosome 20"/>
</dbReference>
<accession>A0AA36BNU1</accession>
<reference evidence="2" key="1">
    <citation type="submission" date="2023-08" db="EMBL/GenBank/DDBJ databases">
        <authorList>
            <person name="Alioto T."/>
            <person name="Alioto T."/>
            <person name="Gomez Garrido J."/>
        </authorList>
    </citation>
    <scope>NUCLEOTIDE SEQUENCE</scope>
</reference>
<dbReference type="EMBL" id="OX597833">
    <property type="protein sequence ID" value="CAI9737589.1"/>
    <property type="molecule type" value="Genomic_DNA"/>
</dbReference>
<keyword evidence="1" id="KW-1133">Transmembrane helix</keyword>
<name>A0AA36BNU1_OCTVU</name>
<dbReference type="AlphaFoldDB" id="A0AA36BNU1"/>
<keyword evidence="3" id="KW-1185">Reference proteome</keyword>
<evidence type="ECO:0000313" key="3">
    <source>
        <dbReference type="Proteomes" id="UP001162480"/>
    </source>
</evidence>
<keyword evidence="1" id="KW-0472">Membrane</keyword>